<protein>
    <submittedName>
        <fullName evidence="1">Uncharacterized protein</fullName>
    </submittedName>
</protein>
<evidence type="ECO:0000313" key="1">
    <source>
        <dbReference type="EMBL" id="CAB4012407.1"/>
    </source>
</evidence>
<sequence>MKNQYRDFELPLFNKPTGAGIVKRLEKEFSCRGDRGVSVANRLSLPTWSTNSESNIL</sequence>
<feature type="non-terminal residue" evidence="1">
    <location>
        <position position="1"/>
    </location>
</feature>
<proteinExistence type="predicted"/>
<comment type="caution">
    <text evidence="1">The sequence shown here is derived from an EMBL/GenBank/DDBJ whole genome shotgun (WGS) entry which is preliminary data.</text>
</comment>
<gene>
    <name evidence="1" type="ORF">PACLA_8A058650</name>
</gene>
<evidence type="ECO:0000313" key="2">
    <source>
        <dbReference type="Proteomes" id="UP001152795"/>
    </source>
</evidence>
<keyword evidence="2" id="KW-1185">Reference proteome</keyword>
<dbReference type="AlphaFoldDB" id="A0A6S7I5S4"/>
<organism evidence="1 2">
    <name type="scientific">Paramuricea clavata</name>
    <name type="common">Red gorgonian</name>
    <name type="synonym">Violescent sea-whip</name>
    <dbReference type="NCBI Taxonomy" id="317549"/>
    <lineage>
        <taxon>Eukaryota</taxon>
        <taxon>Metazoa</taxon>
        <taxon>Cnidaria</taxon>
        <taxon>Anthozoa</taxon>
        <taxon>Octocorallia</taxon>
        <taxon>Malacalcyonacea</taxon>
        <taxon>Plexauridae</taxon>
        <taxon>Paramuricea</taxon>
    </lineage>
</organism>
<accession>A0A6S7I5S4</accession>
<dbReference type="EMBL" id="CACRXK020007500">
    <property type="protein sequence ID" value="CAB4012407.1"/>
    <property type="molecule type" value="Genomic_DNA"/>
</dbReference>
<dbReference type="Proteomes" id="UP001152795">
    <property type="component" value="Unassembled WGS sequence"/>
</dbReference>
<reference evidence="1" key="1">
    <citation type="submission" date="2020-04" db="EMBL/GenBank/DDBJ databases">
        <authorList>
            <person name="Alioto T."/>
            <person name="Alioto T."/>
            <person name="Gomez Garrido J."/>
        </authorList>
    </citation>
    <scope>NUCLEOTIDE SEQUENCE</scope>
    <source>
        <strain evidence="1">A484AB</strain>
    </source>
</reference>
<name>A0A6S7I5S4_PARCT</name>